<dbReference type="InterPro" id="IPR028022">
    <property type="entry name" value="DUF4600"/>
</dbReference>
<reference evidence="2" key="1">
    <citation type="submission" date="2020-04" db="EMBL/GenBank/DDBJ databases">
        <authorList>
            <person name="Alioto T."/>
            <person name="Alioto T."/>
            <person name="Gomez Garrido J."/>
        </authorList>
    </citation>
    <scope>NUCLEOTIDE SEQUENCE</scope>
    <source>
        <strain evidence="2">A484AB</strain>
    </source>
</reference>
<accession>A0A6S7KEZ9</accession>
<dbReference type="OrthoDB" id="6615663at2759"/>
<comment type="caution">
    <text evidence="2">The sequence shown here is derived from an EMBL/GenBank/DDBJ whole genome shotgun (WGS) entry which is preliminary data.</text>
</comment>
<evidence type="ECO:0000256" key="1">
    <source>
        <dbReference type="SAM" id="MobiDB-lite"/>
    </source>
</evidence>
<proteinExistence type="predicted"/>
<dbReference type="AlphaFoldDB" id="A0A6S7KEZ9"/>
<sequence>NEWKTRYQTQHQINEQLEKQRIMLQDKLQNFRETSKNGNRQLQKRSNKEELSD</sequence>
<keyword evidence="3" id="KW-1185">Reference proteome</keyword>
<evidence type="ECO:0000313" key="3">
    <source>
        <dbReference type="Proteomes" id="UP001152795"/>
    </source>
</evidence>
<evidence type="ECO:0000313" key="2">
    <source>
        <dbReference type="EMBL" id="CAB4041374.1"/>
    </source>
</evidence>
<dbReference type="EMBL" id="CACRXK020028205">
    <property type="protein sequence ID" value="CAB4041374.1"/>
    <property type="molecule type" value="Genomic_DNA"/>
</dbReference>
<organism evidence="2 3">
    <name type="scientific">Paramuricea clavata</name>
    <name type="common">Red gorgonian</name>
    <name type="synonym">Violescent sea-whip</name>
    <dbReference type="NCBI Taxonomy" id="317549"/>
    <lineage>
        <taxon>Eukaryota</taxon>
        <taxon>Metazoa</taxon>
        <taxon>Cnidaria</taxon>
        <taxon>Anthozoa</taxon>
        <taxon>Octocorallia</taxon>
        <taxon>Malacalcyonacea</taxon>
        <taxon>Plexauridae</taxon>
        <taxon>Paramuricea</taxon>
    </lineage>
</organism>
<dbReference type="Proteomes" id="UP001152795">
    <property type="component" value="Unassembled WGS sequence"/>
</dbReference>
<dbReference type="Pfam" id="PF15372">
    <property type="entry name" value="DUF4600"/>
    <property type="match status" value="1"/>
</dbReference>
<feature type="region of interest" description="Disordered" evidence="1">
    <location>
        <begin position="31"/>
        <end position="53"/>
    </location>
</feature>
<feature type="non-terminal residue" evidence="2">
    <location>
        <position position="1"/>
    </location>
</feature>
<gene>
    <name evidence="2" type="ORF">PACLA_8A005090</name>
</gene>
<protein>
    <submittedName>
        <fullName evidence="2">Uncharacterized protein</fullName>
    </submittedName>
</protein>
<name>A0A6S7KEZ9_PARCT</name>
<feature type="non-terminal residue" evidence="2">
    <location>
        <position position="53"/>
    </location>
</feature>